<keyword evidence="3" id="KW-1185">Reference proteome</keyword>
<evidence type="ECO:0000313" key="3">
    <source>
        <dbReference type="Proteomes" id="UP000253664"/>
    </source>
</evidence>
<dbReference type="InterPro" id="IPR016181">
    <property type="entry name" value="Acyl_CoA_acyltransferase"/>
</dbReference>
<proteinExistence type="predicted"/>
<reference evidence="2 3" key="1">
    <citation type="journal article" date="2015" name="BMC Genomics">
        <title>Insights from the genome of Ophiocordyceps polyrhachis-furcata to pathogenicity and host specificity in insect fungi.</title>
        <authorList>
            <person name="Wichadakul D."/>
            <person name="Kobmoo N."/>
            <person name="Ingsriswang S."/>
            <person name="Tangphatsornruang S."/>
            <person name="Chantasingh D."/>
            <person name="Luangsa-ard J.J."/>
            <person name="Eurwilaichitr L."/>
        </authorList>
    </citation>
    <scope>NUCLEOTIDE SEQUENCE [LARGE SCALE GENOMIC DNA]</scope>
    <source>
        <strain evidence="2 3">BCC 54312</strain>
    </source>
</reference>
<dbReference type="InterPro" id="IPR000182">
    <property type="entry name" value="GNAT_dom"/>
</dbReference>
<dbReference type="SUPFAM" id="SSF55729">
    <property type="entry name" value="Acyl-CoA N-acyltransferases (Nat)"/>
    <property type="match status" value="1"/>
</dbReference>
<comment type="caution">
    <text evidence="2">The sequence shown here is derived from an EMBL/GenBank/DDBJ whole genome shotgun (WGS) entry which is preliminary data.</text>
</comment>
<gene>
    <name evidence="2" type="ORF">L249_6587</name>
</gene>
<dbReference type="EMBL" id="LKCN02000003">
    <property type="protein sequence ID" value="RCI14544.1"/>
    <property type="molecule type" value="Genomic_DNA"/>
</dbReference>
<sequence length="363" mass="42274">MPNKCLMQRWLDETDSYPFFGWSDVTREGKHERDVSTGELLPAIHYGETFRAEQSGGPGDNGMAWRQMNMSSELYIAREITSRKKLAVRLKARADESAPLVQAAAAVGTAETRFPKAHCTIRPATNKDLERIVEIFELERNHEGCRQIFRADSFRADDIRAIFRSCREDKRPFLVATPNSTEAELMDRSKWPKQSDAVYQKYLEFVRASCQDEPQRVVGFAYLYDMNMGHGHCLEMRHSAYMCVLVDPSHRRQLYGTALMDRMLLSSSALHVSLIDYTWDCPRPAKIYEHPVTWNERQFARVYIEVFCESGTAAELEWRAKMLAQFNFKEVARLRQVLRSQRSDKRWLDMMIWEFEAQLTDNL</sequence>
<dbReference type="Pfam" id="PF00583">
    <property type="entry name" value="Acetyltransf_1"/>
    <property type="match status" value="1"/>
</dbReference>
<protein>
    <recommendedName>
        <fullName evidence="1">N-acetyltransferase domain-containing protein</fullName>
    </recommendedName>
</protein>
<evidence type="ECO:0000259" key="1">
    <source>
        <dbReference type="Pfam" id="PF00583"/>
    </source>
</evidence>
<organism evidence="2 3">
    <name type="scientific">Ophiocordyceps polyrhachis-furcata BCC 54312</name>
    <dbReference type="NCBI Taxonomy" id="1330021"/>
    <lineage>
        <taxon>Eukaryota</taxon>
        <taxon>Fungi</taxon>
        <taxon>Dikarya</taxon>
        <taxon>Ascomycota</taxon>
        <taxon>Pezizomycotina</taxon>
        <taxon>Sordariomycetes</taxon>
        <taxon>Hypocreomycetidae</taxon>
        <taxon>Hypocreales</taxon>
        <taxon>Ophiocordycipitaceae</taxon>
        <taxon>Ophiocordyceps</taxon>
    </lineage>
</organism>
<feature type="non-terminal residue" evidence="2">
    <location>
        <position position="363"/>
    </location>
</feature>
<dbReference type="OrthoDB" id="2129362at2759"/>
<dbReference type="AlphaFoldDB" id="A0A367LJE5"/>
<dbReference type="Gene3D" id="3.40.630.30">
    <property type="match status" value="1"/>
</dbReference>
<dbReference type="STRING" id="1330021.A0A367LJE5"/>
<name>A0A367LJE5_9HYPO</name>
<dbReference type="Proteomes" id="UP000253664">
    <property type="component" value="Unassembled WGS sequence"/>
</dbReference>
<dbReference type="GO" id="GO:0016747">
    <property type="term" value="F:acyltransferase activity, transferring groups other than amino-acyl groups"/>
    <property type="evidence" value="ECO:0007669"/>
    <property type="project" value="InterPro"/>
</dbReference>
<accession>A0A367LJE5</accession>
<feature type="domain" description="N-acetyltransferase" evidence="1">
    <location>
        <begin position="198"/>
        <end position="263"/>
    </location>
</feature>
<evidence type="ECO:0000313" key="2">
    <source>
        <dbReference type="EMBL" id="RCI14544.1"/>
    </source>
</evidence>